<sequence>MFRCLKASFEQIDAIIDLRLALLKEVGELHSSEEEQLLAASTREYLQHALSNREFISYIAEIDEKPASISGMALFKRPPYPENPQGLEAYILNMYTLPEYRGKGLAGKLLECCIEESKQRGVKRIWLHATEAGEPLYAKMGFIKKNNEMEKFLQEGSKESTPSIQ</sequence>
<reference evidence="4 5" key="1">
    <citation type="submission" date="2015-01" db="EMBL/GenBank/DDBJ databases">
        <title>Genome Assembly of Bacillus badius MTCC 1458.</title>
        <authorList>
            <person name="Verma A."/>
            <person name="Khatri I."/>
            <person name="Mual P."/>
            <person name="Subramanian S."/>
            <person name="Krishnamurthi S."/>
        </authorList>
    </citation>
    <scope>NUCLEOTIDE SEQUENCE [LARGE SCALE GENOMIC DNA]</scope>
    <source>
        <strain evidence="4 5">MTCC 1458</strain>
    </source>
</reference>
<dbReference type="InterPro" id="IPR050680">
    <property type="entry name" value="YpeA/RimI_acetyltransf"/>
</dbReference>
<dbReference type="InterPro" id="IPR016181">
    <property type="entry name" value="Acyl_CoA_acyltransferase"/>
</dbReference>
<dbReference type="Gene3D" id="3.40.630.30">
    <property type="match status" value="1"/>
</dbReference>
<dbReference type="Proteomes" id="UP000031982">
    <property type="component" value="Unassembled WGS sequence"/>
</dbReference>
<gene>
    <name evidence="4" type="ORF">SD77_1393</name>
</gene>
<dbReference type="GeneID" id="92778134"/>
<feature type="domain" description="N-acetyltransferase" evidence="3">
    <location>
        <begin position="1"/>
        <end position="154"/>
    </location>
</feature>
<keyword evidence="2" id="KW-0012">Acyltransferase</keyword>
<dbReference type="PROSITE" id="PS51186">
    <property type="entry name" value="GNAT"/>
    <property type="match status" value="1"/>
</dbReference>
<evidence type="ECO:0000256" key="1">
    <source>
        <dbReference type="ARBA" id="ARBA00022679"/>
    </source>
</evidence>
<accession>A0ABR5ARM3</accession>
<keyword evidence="1" id="KW-0808">Transferase</keyword>
<dbReference type="PANTHER" id="PTHR43420">
    <property type="entry name" value="ACETYLTRANSFERASE"/>
    <property type="match status" value="1"/>
</dbReference>
<organism evidence="4 5">
    <name type="scientific">Bacillus badius</name>
    <dbReference type="NCBI Taxonomy" id="1455"/>
    <lineage>
        <taxon>Bacteria</taxon>
        <taxon>Bacillati</taxon>
        <taxon>Bacillota</taxon>
        <taxon>Bacilli</taxon>
        <taxon>Bacillales</taxon>
        <taxon>Bacillaceae</taxon>
        <taxon>Pseudobacillus</taxon>
    </lineage>
</organism>
<evidence type="ECO:0000256" key="2">
    <source>
        <dbReference type="ARBA" id="ARBA00023315"/>
    </source>
</evidence>
<proteinExistence type="predicted"/>
<evidence type="ECO:0000313" key="4">
    <source>
        <dbReference type="EMBL" id="KIL77407.1"/>
    </source>
</evidence>
<dbReference type="Pfam" id="PF00583">
    <property type="entry name" value="Acetyltransf_1"/>
    <property type="match status" value="1"/>
</dbReference>
<dbReference type="InterPro" id="IPR000182">
    <property type="entry name" value="GNAT_dom"/>
</dbReference>
<evidence type="ECO:0000313" key="5">
    <source>
        <dbReference type="Proteomes" id="UP000031982"/>
    </source>
</evidence>
<dbReference type="EMBL" id="JXLP01000014">
    <property type="protein sequence ID" value="KIL77407.1"/>
    <property type="molecule type" value="Genomic_DNA"/>
</dbReference>
<evidence type="ECO:0000259" key="3">
    <source>
        <dbReference type="PROSITE" id="PS51186"/>
    </source>
</evidence>
<dbReference type="CDD" id="cd04301">
    <property type="entry name" value="NAT_SF"/>
    <property type="match status" value="1"/>
</dbReference>
<dbReference type="RefSeq" id="WP_052477356.1">
    <property type="nucleotide sequence ID" value="NZ_JARLVI010000017.1"/>
</dbReference>
<dbReference type="SUPFAM" id="SSF55729">
    <property type="entry name" value="Acyl-CoA N-acyltransferases (Nat)"/>
    <property type="match status" value="1"/>
</dbReference>
<protein>
    <submittedName>
        <fullName evidence="4">Acetyltransferase</fullName>
    </submittedName>
</protein>
<keyword evidence="5" id="KW-1185">Reference proteome</keyword>
<name>A0ABR5ARM3_BACBA</name>
<comment type="caution">
    <text evidence="4">The sequence shown here is derived from an EMBL/GenBank/DDBJ whole genome shotgun (WGS) entry which is preliminary data.</text>
</comment>